<name>A0AAW0P8A0_9GOBI</name>
<keyword evidence="1" id="KW-0472">Membrane</keyword>
<organism evidence="2 3">
    <name type="scientific">Mugilogobius chulae</name>
    <name type="common">yellowstripe goby</name>
    <dbReference type="NCBI Taxonomy" id="88201"/>
    <lineage>
        <taxon>Eukaryota</taxon>
        <taxon>Metazoa</taxon>
        <taxon>Chordata</taxon>
        <taxon>Craniata</taxon>
        <taxon>Vertebrata</taxon>
        <taxon>Euteleostomi</taxon>
        <taxon>Actinopterygii</taxon>
        <taxon>Neopterygii</taxon>
        <taxon>Teleostei</taxon>
        <taxon>Neoteleostei</taxon>
        <taxon>Acanthomorphata</taxon>
        <taxon>Gobiaria</taxon>
        <taxon>Gobiiformes</taxon>
        <taxon>Gobioidei</taxon>
        <taxon>Gobiidae</taxon>
        <taxon>Gobionellinae</taxon>
        <taxon>Mugilogobius</taxon>
    </lineage>
</organism>
<accession>A0AAW0P8A0</accession>
<keyword evidence="1" id="KW-0812">Transmembrane</keyword>
<evidence type="ECO:0000313" key="2">
    <source>
        <dbReference type="EMBL" id="KAK7919030.1"/>
    </source>
</evidence>
<reference evidence="3" key="1">
    <citation type="submission" date="2024-04" db="EMBL/GenBank/DDBJ databases">
        <title>Salinicola lusitanus LLJ914,a marine bacterium isolated from the Okinawa Trough.</title>
        <authorList>
            <person name="Li J."/>
        </authorList>
    </citation>
    <scope>NUCLEOTIDE SEQUENCE [LARGE SCALE GENOMIC DNA]</scope>
</reference>
<comment type="caution">
    <text evidence="2">The sequence shown here is derived from an EMBL/GenBank/DDBJ whole genome shotgun (WGS) entry which is preliminary data.</text>
</comment>
<dbReference type="AlphaFoldDB" id="A0AAW0P8A0"/>
<evidence type="ECO:0000256" key="1">
    <source>
        <dbReference type="SAM" id="Phobius"/>
    </source>
</evidence>
<protein>
    <submittedName>
        <fullName evidence="2">Uncharacterized protein</fullName>
    </submittedName>
</protein>
<proteinExistence type="predicted"/>
<evidence type="ECO:0000313" key="3">
    <source>
        <dbReference type="Proteomes" id="UP001460270"/>
    </source>
</evidence>
<keyword evidence="1" id="KW-1133">Transmembrane helix</keyword>
<dbReference type="EMBL" id="JBBPFD010000007">
    <property type="protein sequence ID" value="KAK7919030.1"/>
    <property type="molecule type" value="Genomic_DNA"/>
</dbReference>
<keyword evidence="3" id="KW-1185">Reference proteome</keyword>
<gene>
    <name evidence="2" type="ORF">WMY93_010314</name>
</gene>
<dbReference type="Proteomes" id="UP001460270">
    <property type="component" value="Unassembled WGS sequence"/>
</dbReference>
<feature type="transmembrane region" description="Helical" evidence="1">
    <location>
        <begin position="230"/>
        <end position="251"/>
    </location>
</feature>
<sequence length="277" mass="30704">MEQRHWRVETTFPTCDVYCPPAAELNVFSDCTAPSFPLLICVSLFPVCSHTSHKATTEECLCARLCPNLINPTFSSHLSHPGSIVPYECLLAIYQTPSMSTWIKAGLGREGDQTSDLVDAVVPHMDSGSIAARPLWSGSTQSRTLRNAHATLRLVRTSSAQLLETRDKLKRNPVSLRLTMLRQILLNSTDNPDFDLRGSVSVAALLRPTAARGSSGGGGMREGELHKPDLVTYIVMCLLLFLLVLLIVFFINCQLRNSFFASMPYDRSLREARTSYK</sequence>